<dbReference type="SUPFAM" id="SSF55781">
    <property type="entry name" value="GAF domain-like"/>
    <property type="match status" value="1"/>
</dbReference>
<dbReference type="SMART" id="SM00086">
    <property type="entry name" value="PAC"/>
    <property type="match status" value="3"/>
</dbReference>
<dbReference type="SMART" id="SM00091">
    <property type="entry name" value="PAS"/>
    <property type="match status" value="4"/>
</dbReference>
<dbReference type="InterPro" id="IPR005467">
    <property type="entry name" value="His_kinase_dom"/>
</dbReference>
<organism evidence="12 13">
    <name type="scientific">Methylomonas rivi</name>
    <dbReference type="NCBI Taxonomy" id="2952226"/>
    <lineage>
        <taxon>Bacteria</taxon>
        <taxon>Pseudomonadati</taxon>
        <taxon>Pseudomonadota</taxon>
        <taxon>Gammaproteobacteria</taxon>
        <taxon>Methylococcales</taxon>
        <taxon>Methylococcaceae</taxon>
        <taxon>Methylomonas</taxon>
    </lineage>
</organism>
<dbReference type="NCBIfam" id="TIGR00229">
    <property type="entry name" value="sensory_box"/>
    <property type="match status" value="2"/>
</dbReference>
<dbReference type="EMBL" id="JANIBK010000007">
    <property type="protein sequence ID" value="MCQ8127362.1"/>
    <property type="molecule type" value="Genomic_DNA"/>
</dbReference>
<dbReference type="InterPro" id="IPR036890">
    <property type="entry name" value="HATPase_C_sf"/>
</dbReference>
<protein>
    <recommendedName>
        <fullName evidence="2">histidine kinase</fullName>
        <ecNumber evidence="2">2.7.13.3</ecNumber>
    </recommendedName>
</protein>
<dbReference type="InterPro" id="IPR003594">
    <property type="entry name" value="HATPase_dom"/>
</dbReference>
<feature type="domain" description="PAC" evidence="10">
    <location>
        <begin position="391"/>
        <end position="443"/>
    </location>
</feature>
<dbReference type="Pfam" id="PF08448">
    <property type="entry name" value="PAS_4"/>
    <property type="match status" value="1"/>
</dbReference>
<feature type="domain" description="PAS" evidence="9">
    <location>
        <begin position="625"/>
        <end position="671"/>
    </location>
</feature>
<dbReference type="RefSeq" id="WP_256613681.1">
    <property type="nucleotide sequence ID" value="NZ_JANIBK010000007.1"/>
</dbReference>
<keyword evidence="4" id="KW-0902">Two-component regulatory system</keyword>
<dbReference type="Gene3D" id="3.30.450.20">
    <property type="entry name" value="PAS domain"/>
    <property type="match status" value="4"/>
</dbReference>
<dbReference type="SMART" id="SM00387">
    <property type="entry name" value="HATPase_c"/>
    <property type="match status" value="1"/>
</dbReference>
<dbReference type="CDD" id="cd00082">
    <property type="entry name" value="HisKA"/>
    <property type="match status" value="1"/>
</dbReference>
<dbReference type="CDD" id="cd16922">
    <property type="entry name" value="HATPase_EvgS-ArcB-TorS-like"/>
    <property type="match status" value="1"/>
</dbReference>
<dbReference type="InterPro" id="IPR013655">
    <property type="entry name" value="PAS_fold_3"/>
</dbReference>
<feature type="domain" description="Response regulatory" evidence="8">
    <location>
        <begin position="991"/>
        <end position="1107"/>
    </location>
</feature>
<dbReference type="InterPro" id="IPR035965">
    <property type="entry name" value="PAS-like_dom_sf"/>
</dbReference>
<dbReference type="PROSITE" id="PS50894">
    <property type="entry name" value="HPT"/>
    <property type="match status" value="1"/>
</dbReference>
<dbReference type="InterPro" id="IPR036097">
    <property type="entry name" value="HisK_dim/P_sf"/>
</dbReference>
<feature type="domain" description="PAC" evidence="10">
    <location>
        <begin position="673"/>
        <end position="725"/>
    </location>
</feature>
<gene>
    <name evidence="12" type="ORF">NP596_02740</name>
</gene>
<dbReference type="SMART" id="SM00448">
    <property type="entry name" value="REC"/>
    <property type="match status" value="1"/>
</dbReference>
<dbReference type="PRINTS" id="PR00344">
    <property type="entry name" value="BCTRLSENSOR"/>
</dbReference>
<dbReference type="Gene3D" id="3.40.50.2300">
    <property type="match status" value="1"/>
</dbReference>
<dbReference type="PANTHER" id="PTHR45339:SF3">
    <property type="entry name" value="HISTIDINE KINASE"/>
    <property type="match status" value="1"/>
</dbReference>
<evidence type="ECO:0000256" key="3">
    <source>
        <dbReference type="ARBA" id="ARBA00022553"/>
    </source>
</evidence>
<feature type="modified residue" description="Phosphohistidine" evidence="5">
    <location>
        <position position="1184"/>
    </location>
</feature>
<dbReference type="SUPFAM" id="SSF52172">
    <property type="entry name" value="CheY-like"/>
    <property type="match status" value="1"/>
</dbReference>
<evidence type="ECO:0000256" key="4">
    <source>
        <dbReference type="ARBA" id="ARBA00023012"/>
    </source>
</evidence>
<reference evidence="12 13" key="1">
    <citation type="submission" date="2022-07" db="EMBL/GenBank/DDBJ databases">
        <title>Methylomonas rivi sp. nov., Methylomonas rosea sp. nov., Methylomonas aureus sp. nov. and Methylomonas subterranea sp. nov., four novel methanotrophs isolated from a freshwater creek and the deep terrestrial subsurface.</title>
        <authorList>
            <person name="Abin C."/>
            <person name="Sankaranarayanan K."/>
            <person name="Garner C."/>
            <person name="Sindelar R."/>
            <person name="Kotary K."/>
            <person name="Garner R."/>
            <person name="Barclay S."/>
            <person name="Lawson P."/>
            <person name="Krumholz L."/>
        </authorList>
    </citation>
    <scope>NUCLEOTIDE SEQUENCE [LARGE SCALE GENOMIC DNA]</scope>
    <source>
        <strain evidence="12 13">WSC-6</strain>
    </source>
</reference>
<dbReference type="PROSITE" id="PS50110">
    <property type="entry name" value="RESPONSE_REGULATORY"/>
    <property type="match status" value="1"/>
</dbReference>
<dbReference type="InterPro" id="IPR001789">
    <property type="entry name" value="Sig_transdc_resp-reg_receiver"/>
</dbReference>
<evidence type="ECO:0000256" key="5">
    <source>
        <dbReference type="PROSITE-ProRule" id="PRU00110"/>
    </source>
</evidence>
<keyword evidence="13" id="KW-1185">Reference proteome</keyword>
<proteinExistence type="predicted"/>
<dbReference type="CDD" id="cd00088">
    <property type="entry name" value="HPT"/>
    <property type="match status" value="1"/>
</dbReference>
<comment type="catalytic activity">
    <reaction evidence="1">
        <text>ATP + protein L-histidine = ADP + protein N-phospho-L-histidine.</text>
        <dbReference type="EC" id="2.7.13.3"/>
    </reaction>
</comment>
<dbReference type="Pfam" id="PF00512">
    <property type="entry name" value="HisKA"/>
    <property type="match status" value="1"/>
</dbReference>
<dbReference type="Pfam" id="PF08447">
    <property type="entry name" value="PAS_3"/>
    <property type="match status" value="3"/>
</dbReference>
<dbReference type="PROSITE" id="PS50109">
    <property type="entry name" value="HIS_KIN"/>
    <property type="match status" value="1"/>
</dbReference>
<dbReference type="Pfam" id="PF00072">
    <property type="entry name" value="Response_reg"/>
    <property type="match status" value="1"/>
</dbReference>
<dbReference type="Gene3D" id="1.20.120.160">
    <property type="entry name" value="HPT domain"/>
    <property type="match status" value="1"/>
</dbReference>
<dbReference type="InterPro" id="IPR003661">
    <property type="entry name" value="HisK_dim/P_dom"/>
</dbReference>
<feature type="domain" description="HPt" evidence="11">
    <location>
        <begin position="1145"/>
        <end position="1243"/>
    </location>
</feature>
<dbReference type="SUPFAM" id="SSF47384">
    <property type="entry name" value="Homodimeric domain of signal transducing histidine kinase"/>
    <property type="match status" value="1"/>
</dbReference>
<feature type="domain" description="PAC" evidence="10">
    <location>
        <begin position="260"/>
        <end position="314"/>
    </location>
</feature>
<dbReference type="SMART" id="SM00388">
    <property type="entry name" value="HisKA"/>
    <property type="match status" value="1"/>
</dbReference>
<feature type="domain" description="PAS" evidence="9">
    <location>
        <begin position="82"/>
        <end position="124"/>
    </location>
</feature>
<evidence type="ECO:0000259" key="7">
    <source>
        <dbReference type="PROSITE" id="PS50109"/>
    </source>
</evidence>
<evidence type="ECO:0000256" key="6">
    <source>
        <dbReference type="PROSITE-ProRule" id="PRU00169"/>
    </source>
</evidence>
<dbReference type="Gene3D" id="3.30.565.10">
    <property type="entry name" value="Histidine kinase-like ATPase, C-terminal domain"/>
    <property type="match status" value="1"/>
</dbReference>
<dbReference type="PANTHER" id="PTHR45339">
    <property type="entry name" value="HYBRID SIGNAL TRANSDUCTION HISTIDINE KINASE J"/>
    <property type="match status" value="1"/>
</dbReference>
<evidence type="ECO:0000259" key="8">
    <source>
        <dbReference type="PROSITE" id="PS50110"/>
    </source>
</evidence>
<dbReference type="SUPFAM" id="SSF55874">
    <property type="entry name" value="ATPase domain of HSP90 chaperone/DNA topoisomerase II/histidine kinase"/>
    <property type="match status" value="1"/>
</dbReference>
<dbReference type="SUPFAM" id="SSF47226">
    <property type="entry name" value="Histidine-containing phosphotransfer domain, HPT domain"/>
    <property type="match status" value="1"/>
</dbReference>
<dbReference type="InterPro" id="IPR011006">
    <property type="entry name" value="CheY-like_superfamily"/>
</dbReference>
<dbReference type="SUPFAM" id="SSF55785">
    <property type="entry name" value="PYP-like sensor domain (PAS domain)"/>
    <property type="match status" value="4"/>
</dbReference>
<evidence type="ECO:0000256" key="1">
    <source>
        <dbReference type="ARBA" id="ARBA00000085"/>
    </source>
</evidence>
<evidence type="ECO:0000259" key="10">
    <source>
        <dbReference type="PROSITE" id="PS50113"/>
    </source>
</evidence>
<dbReference type="Gene3D" id="2.10.70.100">
    <property type="match status" value="1"/>
</dbReference>
<feature type="modified residue" description="4-aspartylphosphate" evidence="6">
    <location>
        <position position="1040"/>
    </location>
</feature>
<dbReference type="InterPro" id="IPR004358">
    <property type="entry name" value="Sig_transdc_His_kin-like_C"/>
</dbReference>
<dbReference type="PROSITE" id="PS50113">
    <property type="entry name" value="PAC"/>
    <property type="match status" value="3"/>
</dbReference>
<dbReference type="Gene3D" id="1.10.287.130">
    <property type="match status" value="1"/>
</dbReference>
<accession>A0ABT1U0L5</accession>
<name>A0ABT1U0L5_9GAMM</name>
<feature type="domain" description="Histidine kinase" evidence="7">
    <location>
        <begin position="743"/>
        <end position="964"/>
    </location>
</feature>
<dbReference type="InterPro" id="IPR001610">
    <property type="entry name" value="PAC"/>
</dbReference>
<evidence type="ECO:0000313" key="13">
    <source>
        <dbReference type="Proteomes" id="UP001524586"/>
    </source>
</evidence>
<dbReference type="CDD" id="cd17546">
    <property type="entry name" value="REC_hyHK_CKI1_RcsC-like"/>
    <property type="match status" value="1"/>
</dbReference>
<dbReference type="InterPro" id="IPR000700">
    <property type="entry name" value="PAS-assoc_C"/>
</dbReference>
<evidence type="ECO:0000256" key="2">
    <source>
        <dbReference type="ARBA" id="ARBA00012438"/>
    </source>
</evidence>
<keyword evidence="3 6" id="KW-0597">Phosphoprotein</keyword>
<dbReference type="PROSITE" id="PS50112">
    <property type="entry name" value="PAS"/>
    <property type="match status" value="2"/>
</dbReference>
<comment type="caution">
    <text evidence="12">The sequence shown here is derived from an EMBL/GenBank/DDBJ whole genome shotgun (WGS) entry which is preliminary data.</text>
</comment>
<dbReference type="Proteomes" id="UP001524586">
    <property type="component" value="Unassembled WGS sequence"/>
</dbReference>
<dbReference type="Pfam" id="PF01627">
    <property type="entry name" value="Hpt"/>
    <property type="match status" value="1"/>
</dbReference>
<dbReference type="Pfam" id="PF02518">
    <property type="entry name" value="HATPase_c"/>
    <property type="match status" value="1"/>
</dbReference>
<evidence type="ECO:0000259" key="9">
    <source>
        <dbReference type="PROSITE" id="PS50112"/>
    </source>
</evidence>
<evidence type="ECO:0000259" key="11">
    <source>
        <dbReference type="PROSITE" id="PS50894"/>
    </source>
</evidence>
<dbReference type="InterPro" id="IPR000014">
    <property type="entry name" value="PAS"/>
</dbReference>
<dbReference type="InterPro" id="IPR008207">
    <property type="entry name" value="Sig_transdc_His_kin_Hpt_dom"/>
</dbReference>
<dbReference type="InterPro" id="IPR036641">
    <property type="entry name" value="HPT_dom_sf"/>
</dbReference>
<evidence type="ECO:0000313" key="12">
    <source>
        <dbReference type="EMBL" id="MCQ8127362.1"/>
    </source>
</evidence>
<dbReference type="CDD" id="cd00130">
    <property type="entry name" value="PAS"/>
    <property type="match status" value="4"/>
</dbReference>
<dbReference type="EC" id="2.7.13.3" evidence="2"/>
<sequence length="1328" mass="148805">MTPESAPRRAPRPSLTLIAAAILFAAEMAVGAYQHVNGMAYSIWLHLPLSGAGLACLVWGSLQLTRQPVAPHIQTGICFTRLPQPAMVVDRQGIIRGINPAAALLLDRPPASLIGQPVHDLFHPPQTAGQDCLLCRHIADGRELAATDFAFPRQSWQQISLSGLPANAPDQLLQLHFDITARKKIERQLALVIDGAELGYWDWDYITGKHEVNQRWLDMLGLRQDELDNYIHDWKHRIHPDDLNRVGDVISAHIASGTPYVVEFRMRHKDGHWVWIQGSGSVVEQDPVTSQPTRLCGTHQNITARKQFEQNLRDAYQVISQSPSVALKWHCGEGLPIEFATDNVMQLLDSIDTHPLAGKLRYLDLVHPDDAAAFRAEIDACGNDPNCSDIAHQPYRIVTPAGTVKWVQDHKVVSRDDRNQVTGYQGLVTDITRQRQQNSAIRSIISGSLENSTDAILDNFSLLAAETLAADYTLIGETSADGNCKILSFCALNKSDPPIPYVMHSSVCTHLSTGAARSHKQEVYRYFPDDKWLADHRIQGFIGIPLQNDRHRIRGFVAALYRHPIPDLQFAEDILKLFAAQITSELERSQAIHALEIQKQRLVDAQSISHIGDWQWHWSDNHFSWSDEMYRITGTHRSSFIPSFASFLTQLVHPDDRNIFKTALQNTHNNDIVDFKHRIVLNNGEIRHVHQRGKVIRDGRHHANGIQGTMQDITERLNTEQRLLEAKREAEKATQVKSEFLANMSHEIRTPMNAIVGLVELCLNSNITSKQRDYLERVETAANGLTNLIDDILDFSKMESGKLRLEAVPFILEEMLDQVFSTMAELCRRKQLGLIRPPIDQHYHAVVGDPQRLRQVLINLIGNAIKFTEHGQIEVSFTELERTNEHITLEFSISDTGIGMSEQQQTRLFKAFSQGDSSVTRTYGGTGLGLAISKQLVEQMGGGISVKSRERAGSCFSFTVTLDLTDLKLLRQSRRRPDIDTRKLHRIRGARILLVEDNEVNRIVAIELLTQAHLQVDTAENGEIALLKLKQTQYDCVLMDVQMPVMDGYETTRSLRKQPDCANLPVIAMTANVMNVDREKCLEAGMDDFIGKPILPGTLYAVLTKWITPKNIEETHAPNASDSTEDIPYLYGIDSRLGLRHTAGDKTVYRKILQKFAENHADSMSEISQALTAKNPPAARQLVHTLKGLAGSLGAASLQGHLQRLEESLAEQGANVQNTPAASKLIGLATQELNRIINSIQSTIPALEPDFKHNRGFSATETRHQLRILLDKLQNFDSDTDRQLDFILSGIKEPSLIDALISIRKQIAQYQFVEAAAAVKPLIDFPER</sequence>
<dbReference type="InterPro" id="IPR013656">
    <property type="entry name" value="PAS_4"/>
</dbReference>